<accession>A0A6A6N5U3</accession>
<evidence type="ECO:0000313" key="2">
    <source>
        <dbReference type="Proteomes" id="UP000467840"/>
    </source>
</evidence>
<dbReference type="EMBL" id="JAAGAX010000003">
    <property type="protein sequence ID" value="KAF2320807.1"/>
    <property type="molecule type" value="Genomic_DNA"/>
</dbReference>
<dbReference type="AlphaFoldDB" id="A0A6A6N5U3"/>
<proteinExistence type="predicted"/>
<comment type="caution">
    <text evidence="1">The sequence shown here is derived from an EMBL/GenBank/DDBJ whole genome shotgun (WGS) entry which is preliminary data.</text>
</comment>
<dbReference type="Proteomes" id="UP000467840">
    <property type="component" value="Chromosome 10"/>
</dbReference>
<protein>
    <submittedName>
        <fullName evidence="1">Uncharacterized protein</fullName>
    </submittedName>
</protein>
<organism evidence="1 2">
    <name type="scientific">Hevea brasiliensis</name>
    <name type="common">Para rubber tree</name>
    <name type="synonym">Siphonia brasiliensis</name>
    <dbReference type="NCBI Taxonomy" id="3981"/>
    <lineage>
        <taxon>Eukaryota</taxon>
        <taxon>Viridiplantae</taxon>
        <taxon>Streptophyta</taxon>
        <taxon>Embryophyta</taxon>
        <taxon>Tracheophyta</taxon>
        <taxon>Spermatophyta</taxon>
        <taxon>Magnoliopsida</taxon>
        <taxon>eudicotyledons</taxon>
        <taxon>Gunneridae</taxon>
        <taxon>Pentapetalae</taxon>
        <taxon>rosids</taxon>
        <taxon>fabids</taxon>
        <taxon>Malpighiales</taxon>
        <taxon>Euphorbiaceae</taxon>
        <taxon>Crotonoideae</taxon>
        <taxon>Micrandreae</taxon>
        <taxon>Hevea</taxon>
    </lineage>
</organism>
<gene>
    <name evidence="1" type="ORF">GH714_030966</name>
</gene>
<reference evidence="1 2" key="1">
    <citation type="journal article" date="2020" name="Mol. Plant">
        <title>The Chromosome-Based Rubber Tree Genome Provides New Insights into Spurge Genome Evolution and Rubber Biosynthesis.</title>
        <authorList>
            <person name="Liu J."/>
            <person name="Shi C."/>
            <person name="Shi C.C."/>
            <person name="Li W."/>
            <person name="Zhang Q.J."/>
            <person name="Zhang Y."/>
            <person name="Li K."/>
            <person name="Lu H.F."/>
            <person name="Shi C."/>
            <person name="Zhu S.T."/>
            <person name="Xiao Z.Y."/>
            <person name="Nan H."/>
            <person name="Yue Y."/>
            <person name="Zhu X.G."/>
            <person name="Wu Y."/>
            <person name="Hong X.N."/>
            <person name="Fan G.Y."/>
            <person name="Tong Y."/>
            <person name="Zhang D."/>
            <person name="Mao C.L."/>
            <person name="Liu Y.L."/>
            <person name="Hao S.J."/>
            <person name="Liu W.Q."/>
            <person name="Lv M.Q."/>
            <person name="Zhang H.B."/>
            <person name="Liu Y."/>
            <person name="Hu-Tang G.R."/>
            <person name="Wang J.P."/>
            <person name="Wang J.H."/>
            <person name="Sun Y.H."/>
            <person name="Ni S.B."/>
            <person name="Chen W.B."/>
            <person name="Zhang X.C."/>
            <person name="Jiao Y.N."/>
            <person name="Eichler E.E."/>
            <person name="Li G.H."/>
            <person name="Liu X."/>
            <person name="Gao L.Z."/>
        </authorList>
    </citation>
    <scope>NUCLEOTIDE SEQUENCE [LARGE SCALE GENOMIC DNA]</scope>
    <source>
        <strain evidence="2">cv. GT1</strain>
        <tissue evidence="1">Leaf</tissue>
    </source>
</reference>
<sequence length="186" mass="21172">MANSNSFHFISHCHHRHRAIPWQSLHVQRHNGQGKPNILGDKIPFQDLQSPEDLPRQYSLEICNIGADIVGCLISTILKSLSDPTERWTKSSIDSISPAQILFSASAGRISQIFKGDFGLWGILYDEETQPPEPPPLFKGPITRARVRELQNLVSRLWRRQEDQIRLGLGPLEDKWISFTQLDLEA</sequence>
<name>A0A6A6N5U3_HEVBR</name>
<evidence type="ECO:0000313" key="1">
    <source>
        <dbReference type="EMBL" id="KAF2320807.1"/>
    </source>
</evidence>
<keyword evidence="2" id="KW-1185">Reference proteome</keyword>